<keyword evidence="1" id="KW-0472">Membrane</keyword>
<reference evidence="2" key="2">
    <citation type="submission" date="2015-03" db="EMBL/GenBank/DDBJ databases">
        <authorList>
            <person name="Chow C.-E.T."/>
            <person name="Winget D.M."/>
            <person name="White R.A.III."/>
            <person name="Hallam S.J."/>
            <person name="Suttle C.A."/>
        </authorList>
    </citation>
    <scope>NUCLEOTIDE SEQUENCE</scope>
    <source>
        <strain evidence="2">Anoxic2_2</strain>
    </source>
</reference>
<feature type="transmembrane region" description="Helical" evidence="1">
    <location>
        <begin position="51"/>
        <end position="70"/>
    </location>
</feature>
<organism evidence="2">
    <name type="scientific">uncultured marine virus</name>
    <dbReference type="NCBI Taxonomy" id="186617"/>
    <lineage>
        <taxon>Viruses</taxon>
        <taxon>environmental samples</taxon>
    </lineage>
</organism>
<reference evidence="2" key="1">
    <citation type="journal article" date="2015" name="Front. Microbiol.">
        <title>Combining genomic sequencing methods to explore viral diversity and reveal potential virus-host interactions.</title>
        <authorList>
            <person name="Chow C.E."/>
            <person name="Winget D.M."/>
            <person name="White R.A.III."/>
            <person name="Hallam S.J."/>
            <person name="Suttle C.A."/>
        </authorList>
    </citation>
    <scope>NUCLEOTIDE SEQUENCE</scope>
    <source>
        <strain evidence="2">Anoxic2_2</strain>
    </source>
</reference>
<sequence length="71" mass="8163">MNGIPRNENGEINEDEYREKLWYAVKYIEEKFPQVISDVKKNSTFILRLKVAGGIISTICIALFSIWSVLA</sequence>
<dbReference type="EMBL" id="KR029586">
    <property type="protein sequence ID" value="AKH46809.1"/>
    <property type="molecule type" value="Genomic_DNA"/>
</dbReference>
<accession>A0A0F7L2L5</accession>
<keyword evidence="1" id="KW-0812">Transmembrane</keyword>
<proteinExistence type="predicted"/>
<evidence type="ECO:0000313" key="2">
    <source>
        <dbReference type="EMBL" id="AKH46809.1"/>
    </source>
</evidence>
<evidence type="ECO:0000256" key="1">
    <source>
        <dbReference type="SAM" id="Phobius"/>
    </source>
</evidence>
<keyword evidence="1" id="KW-1133">Transmembrane helix</keyword>
<name>A0A0F7L2L5_9VIRU</name>
<protein>
    <submittedName>
        <fullName evidence="2">Uncharacterized protein</fullName>
    </submittedName>
</protein>